<feature type="transmembrane region" description="Helical" evidence="2">
    <location>
        <begin position="44"/>
        <end position="62"/>
    </location>
</feature>
<feature type="region of interest" description="Disordered" evidence="1">
    <location>
        <begin position="1"/>
        <end position="23"/>
    </location>
</feature>
<dbReference type="EMBL" id="DF237524">
    <property type="protein sequence ID" value="GAQ89904.1"/>
    <property type="molecule type" value="Genomic_DNA"/>
</dbReference>
<evidence type="ECO:0000256" key="2">
    <source>
        <dbReference type="SAM" id="Phobius"/>
    </source>
</evidence>
<evidence type="ECO:0000313" key="3">
    <source>
        <dbReference type="EMBL" id="GAQ89904.1"/>
    </source>
</evidence>
<organism evidence="3 4">
    <name type="scientific">Klebsormidium nitens</name>
    <name type="common">Green alga</name>
    <name type="synonym">Ulothrix nitens</name>
    <dbReference type="NCBI Taxonomy" id="105231"/>
    <lineage>
        <taxon>Eukaryota</taxon>
        <taxon>Viridiplantae</taxon>
        <taxon>Streptophyta</taxon>
        <taxon>Klebsormidiophyceae</taxon>
        <taxon>Klebsormidiales</taxon>
        <taxon>Klebsormidiaceae</taxon>
        <taxon>Klebsormidium</taxon>
    </lineage>
</organism>
<keyword evidence="2" id="KW-1133">Transmembrane helix</keyword>
<sequence length="412" mass="46415">MRTQKTQVVQDSENTGGQGTGAPDLRMAPAFGDAWGRAAKPTSLVGVCAMCLVLFAISQLPLRLSFSSDRQAQIYSSVDSSLFQGFISNHCGRPFANGVKCRSGGDQGTAIVFLAAYTKFPPGTPLGDLFYLKAVLVARISNPTAPIIFLLPKEVITRHPEMITLLGTYRINIRWIDDLEQGPLFKTFDQKHKAYCKRLNITTCFWDLMYTRFGMAAQILRAEGYQRALFLDNDVGLYEDISFFTRFPEGWVSAFDWTTQVALWDVETMENFFYWLMHYFDTEPAPVTEDPGDMMGARLFLRRHPQRSRRILCGPGESLLCGNGPVFQAMESIQHVNCDLVNQTSCPLHNCGDQFEKMIIWKQDNQDRYIPFLNGTIQLPIIHFGDACEPAINTKMYPVTLTGLEPTTNATY</sequence>
<name>A0A1Y1IGC2_KLENI</name>
<feature type="compositionally biased region" description="Polar residues" evidence="1">
    <location>
        <begin position="1"/>
        <end position="15"/>
    </location>
</feature>
<keyword evidence="4" id="KW-1185">Reference proteome</keyword>
<evidence type="ECO:0000313" key="4">
    <source>
        <dbReference type="Proteomes" id="UP000054558"/>
    </source>
</evidence>
<reference evidence="3 4" key="1">
    <citation type="journal article" date="2014" name="Nat. Commun.">
        <title>Klebsormidium flaccidum genome reveals primary factors for plant terrestrial adaptation.</title>
        <authorList>
            <person name="Hori K."/>
            <person name="Maruyama F."/>
            <person name="Fujisawa T."/>
            <person name="Togashi T."/>
            <person name="Yamamoto N."/>
            <person name="Seo M."/>
            <person name="Sato S."/>
            <person name="Yamada T."/>
            <person name="Mori H."/>
            <person name="Tajima N."/>
            <person name="Moriyama T."/>
            <person name="Ikeuchi M."/>
            <person name="Watanabe M."/>
            <person name="Wada H."/>
            <person name="Kobayashi K."/>
            <person name="Saito M."/>
            <person name="Masuda T."/>
            <person name="Sasaki-Sekimoto Y."/>
            <person name="Mashiguchi K."/>
            <person name="Awai K."/>
            <person name="Shimojima M."/>
            <person name="Masuda S."/>
            <person name="Iwai M."/>
            <person name="Nobusawa T."/>
            <person name="Narise T."/>
            <person name="Kondo S."/>
            <person name="Saito H."/>
            <person name="Sato R."/>
            <person name="Murakawa M."/>
            <person name="Ihara Y."/>
            <person name="Oshima-Yamada Y."/>
            <person name="Ohtaka K."/>
            <person name="Satoh M."/>
            <person name="Sonobe K."/>
            <person name="Ishii M."/>
            <person name="Ohtani R."/>
            <person name="Kanamori-Sato M."/>
            <person name="Honoki R."/>
            <person name="Miyazaki D."/>
            <person name="Mochizuki H."/>
            <person name="Umetsu J."/>
            <person name="Higashi K."/>
            <person name="Shibata D."/>
            <person name="Kamiya Y."/>
            <person name="Sato N."/>
            <person name="Nakamura Y."/>
            <person name="Tabata S."/>
            <person name="Ida S."/>
            <person name="Kurokawa K."/>
            <person name="Ohta H."/>
        </authorList>
    </citation>
    <scope>NUCLEOTIDE SEQUENCE [LARGE SCALE GENOMIC DNA]</scope>
    <source>
        <strain evidence="3 4">NIES-2285</strain>
    </source>
</reference>
<dbReference type="AlphaFoldDB" id="A0A1Y1IGC2"/>
<evidence type="ECO:0000256" key="1">
    <source>
        <dbReference type="SAM" id="MobiDB-lite"/>
    </source>
</evidence>
<protein>
    <submittedName>
        <fullName evidence="3">Uncharacterized protein</fullName>
    </submittedName>
</protein>
<gene>
    <name evidence="3" type="ORF">KFL_005750050</name>
</gene>
<keyword evidence="2" id="KW-0812">Transmembrane</keyword>
<accession>A0A1Y1IGC2</accession>
<keyword evidence="2" id="KW-0472">Membrane</keyword>
<dbReference type="Proteomes" id="UP000054558">
    <property type="component" value="Unassembled WGS sequence"/>
</dbReference>
<proteinExistence type="predicted"/>